<dbReference type="GO" id="GO:0044611">
    <property type="term" value="C:nuclear pore inner ring"/>
    <property type="evidence" value="ECO:0007669"/>
    <property type="project" value="TreeGrafter"/>
</dbReference>
<comment type="similarity">
    <text evidence="2">Belongs to the NUP186/NUP192/NUP205 family.</text>
</comment>
<comment type="caution">
    <text evidence="6">The sequence shown here is derived from an EMBL/GenBank/DDBJ whole genome shotgun (WGS) entry which is preliminary data.</text>
</comment>
<evidence type="ECO:0000256" key="3">
    <source>
        <dbReference type="ARBA" id="ARBA00022448"/>
    </source>
</evidence>
<name>A0A8J4Q2F9_9MYCE</name>
<evidence type="ECO:0000256" key="5">
    <source>
        <dbReference type="SAM" id="MobiDB-lite"/>
    </source>
</evidence>
<sequence length="1910" mass="219064">MDQEIFDYVSPTQNIEYYIQSGEPNQLLKYLQQQRSHFLDSNLFFSFKQKDQSKSSQNRSTLLEKKQFQYQNEIVEVFESFLTLAFKLSDQMNIDEYLSCRILKYIIDINSTRDESELLSIAEEFIYEKRSTYLMVLREILMNIHSSDNSIEKVKFNILEEYLSELLTQQQDDRNILKILFKVFQDKIKDINVPVNQKEYLYRIKECIQITECLFLISFHFSLNQENLLQFIKTIKQLGTLYQNQPQDSLLKSNLFQMLYILLFSVFSIFDNINVQLYDPIAKRHSTNQIELKGNQSLLDELTFRSNSPSTGTNENNTFLVPILSSFYYLYQQTNNDNPQEEQRRASQLFSRDSSAYKILLEIVSSQSFKSSTLSTFYSFLIDTYSCKYIKYIPKDSTAKMTNLNLVNEFNNVLAIIYDNNNINSKEFWRIGSEINYFRDSWFRIHDQLIISSFKLMSSLVRCNTNDVFNLFTLDGQFTWIRLFQHLQSYTASLTGTANTISPNDTEALIAILGLFSKLIENSLAISQMFLRTGPLMTLIFQFVFSQVDAKLKTMALRVITSFANYQIFVPDIWKLVNETKLFTTGLKMESEIGDYPFTQQSLELLYKLLIHSSTSYFDPSNAEGSLALKTCIDQCIELFNSINNKSFNDFQDKWKFTLDILSIFEFSLNQFNLSIKQFVLNKKNAIYPLYIELTRGSRTLLTMIRLIEICNKWTVEKSNNADDQIHMDTFNNVIIKCLDILLLLSDNTIYDTEDAKSLIITFSTMRSNSPIISIASLVDHEVPAISIRSLRLIYSFENYTGLISTVFLNYSNPKSLLDKFIKMMEFTEPIYEDTTGPYYEQEIKFIKYASNSFQWTLSQLILLCLETAPTNTYTLAHFLLGCSSNFDLSLDFQENTKSCLTVMLKKVLIPDFINRYPHLLDNYHEIIYKLASNSVTYKPTIKFVPISYYQDSLILIRRAILSCGPNNRKRESLISSLASIFKSLSIVVQNSYTIELKNFLSGFIFPSLSNGNNTSMIGMSLSSASQIHILSLYNVMEFQVDEIAKPKIFSIYPQLEQQVLQPYQRASSKQLLIDIPLLKQQLENDSNRFVNNLELERELDECSNWNVSTLLVNSRIRALEGWKAFSNVALLQNSGIVENVDETLLLTLLQRLVVDFSNEKLPIESIFSIGYTILTILYIIGIKKDSILSPSSSLFSLENSADNFNENLLEQKIKGIFEGLLSTVLKSPHQSIRGIAYTCISQYLTLSNPRSSDNLLQNNSNMDENSIKPIEYLNITLLTKIKDKFIKILSSDCNSFTTSGWKITALCCLQSILPLDTLCGHRSLKYLQNKGFIANIINETTSKFLSENWEYIESKDLCVYEAQMSLLLKISQQPDGSHILMNNNIISSIVKSPFLGYIPTDQLGDKFSSILIPILRLFSSLCLNHDDRSNVCQQVYDFILNHSDLFIVILQDSHPIITSTTLSVLKLTVFLFSQIGDYPLIKKIDQQQQPQQQQKFNRFHYSILNLLMKYSTPKKLIESATPENQEEELLLSKNEFIVETNSSNGNNNGLNSLMKINSTGNNNNTTKKKNLFQVLIKEQIFSLSHDLFLYCRKVSILPNSQFGIVCFSSNLSFSSMTTNSAPTGKSIPSLDVAIHCLVDNVIHYSQYNSQLASFETLLSQVDQLSNVQCHDILQSGSVDHSIDEYTLSPQQRNDMITTILQQKIKSITIESTLLLENIEILLVLIVTHSFYYCNSITNLFQQQNLNNFTYSTQMTDLKRNNNTTNNQQQNKNDIFLASQSNQRGGNNGFVSSMFSLFKGSAIKTPSNNNSNNNNNNSTIISNSSSKYSNPTSLSLAALNNNNNSNNLNNIPSSELSPMETNEFLSKLKTCIFDRELSQMGGIRLYDAISTIEKSSLIQLILKKLKDLIK</sequence>
<evidence type="ECO:0000256" key="1">
    <source>
        <dbReference type="ARBA" id="ARBA00004123"/>
    </source>
</evidence>
<protein>
    <submittedName>
        <fullName evidence="6">Uncharacterized protein</fullName>
    </submittedName>
</protein>
<dbReference type="EMBL" id="AJWJ01000049">
    <property type="protein sequence ID" value="KAF2076779.1"/>
    <property type="molecule type" value="Genomic_DNA"/>
</dbReference>
<evidence type="ECO:0000256" key="4">
    <source>
        <dbReference type="ARBA" id="ARBA00023242"/>
    </source>
</evidence>
<dbReference type="Pfam" id="PF11894">
    <property type="entry name" value="Nup192"/>
    <property type="match status" value="1"/>
</dbReference>
<proteinExistence type="inferred from homology"/>
<dbReference type="GO" id="GO:0006999">
    <property type="term" value="P:nuclear pore organization"/>
    <property type="evidence" value="ECO:0007669"/>
    <property type="project" value="TreeGrafter"/>
</dbReference>
<gene>
    <name evidence="6" type="ORF">CYY_001906</name>
</gene>
<keyword evidence="7" id="KW-1185">Reference proteome</keyword>
<dbReference type="OrthoDB" id="20440at2759"/>
<dbReference type="GO" id="GO:0017056">
    <property type="term" value="F:structural constituent of nuclear pore"/>
    <property type="evidence" value="ECO:0007669"/>
    <property type="project" value="TreeGrafter"/>
</dbReference>
<comment type="subcellular location">
    <subcellularLocation>
        <location evidence="1">Nucleus</location>
    </subcellularLocation>
</comment>
<feature type="region of interest" description="Disordered" evidence="5">
    <location>
        <begin position="1805"/>
        <end position="1825"/>
    </location>
</feature>
<evidence type="ECO:0000313" key="6">
    <source>
        <dbReference type="EMBL" id="KAF2076779.1"/>
    </source>
</evidence>
<accession>A0A8J4Q2F9</accession>
<organism evidence="6 7">
    <name type="scientific">Polysphondylium violaceum</name>
    <dbReference type="NCBI Taxonomy" id="133409"/>
    <lineage>
        <taxon>Eukaryota</taxon>
        <taxon>Amoebozoa</taxon>
        <taxon>Evosea</taxon>
        <taxon>Eumycetozoa</taxon>
        <taxon>Dictyostelia</taxon>
        <taxon>Dictyosteliales</taxon>
        <taxon>Dictyosteliaceae</taxon>
        <taxon>Polysphondylium</taxon>
    </lineage>
</organism>
<dbReference type="InterPro" id="IPR021827">
    <property type="entry name" value="Nup186/Nup192/Nup205"/>
</dbReference>
<reference evidence="6" key="1">
    <citation type="submission" date="2020-01" db="EMBL/GenBank/DDBJ databases">
        <title>Development of genomics and gene disruption for Polysphondylium violaceum indicates a role for the polyketide synthase stlB in stalk morphogenesis.</title>
        <authorList>
            <person name="Narita B."/>
            <person name="Kawabe Y."/>
            <person name="Kin K."/>
            <person name="Saito T."/>
            <person name="Gibbs R."/>
            <person name="Kuspa A."/>
            <person name="Muzny D."/>
            <person name="Queller D."/>
            <person name="Richards S."/>
            <person name="Strassman J."/>
            <person name="Sucgang R."/>
            <person name="Worley K."/>
            <person name="Schaap P."/>
        </authorList>
    </citation>
    <scope>NUCLEOTIDE SEQUENCE</scope>
    <source>
        <strain evidence="6">QSvi11</strain>
    </source>
</reference>
<dbReference type="Proteomes" id="UP000695562">
    <property type="component" value="Unassembled WGS sequence"/>
</dbReference>
<evidence type="ECO:0000256" key="2">
    <source>
        <dbReference type="ARBA" id="ARBA00005892"/>
    </source>
</evidence>
<evidence type="ECO:0000313" key="7">
    <source>
        <dbReference type="Proteomes" id="UP000695562"/>
    </source>
</evidence>
<keyword evidence="3" id="KW-0813">Transport</keyword>
<dbReference type="PANTHER" id="PTHR31344">
    <property type="entry name" value="NUCLEAR PORE COMPLEX PROTEIN NUP205"/>
    <property type="match status" value="1"/>
</dbReference>
<dbReference type="PANTHER" id="PTHR31344:SF0">
    <property type="entry name" value="NUCLEAR PORE COMPLEX PROTEIN NUP205"/>
    <property type="match status" value="1"/>
</dbReference>
<keyword evidence="4" id="KW-0539">Nucleus</keyword>